<protein>
    <submittedName>
        <fullName evidence="1">Uncharacterized protein</fullName>
    </submittedName>
</protein>
<reference evidence="1 2" key="1">
    <citation type="journal article" date="2019" name="Sci. Rep.">
        <title>Orb-weaving spider Araneus ventricosus genome elucidates the spidroin gene catalogue.</title>
        <authorList>
            <person name="Kono N."/>
            <person name="Nakamura H."/>
            <person name="Ohtoshi R."/>
            <person name="Moran D.A.P."/>
            <person name="Shinohara A."/>
            <person name="Yoshida Y."/>
            <person name="Fujiwara M."/>
            <person name="Mori M."/>
            <person name="Tomita M."/>
            <person name="Arakawa K."/>
        </authorList>
    </citation>
    <scope>NUCLEOTIDE SEQUENCE [LARGE SCALE GENOMIC DNA]</scope>
</reference>
<evidence type="ECO:0000313" key="2">
    <source>
        <dbReference type="Proteomes" id="UP000499080"/>
    </source>
</evidence>
<proteinExistence type="predicted"/>
<organism evidence="1 2">
    <name type="scientific">Araneus ventricosus</name>
    <name type="common">Orbweaver spider</name>
    <name type="synonym">Epeira ventricosa</name>
    <dbReference type="NCBI Taxonomy" id="182803"/>
    <lineage>
        <taxon>Eukaryota</taxon>
        <taxon>Metazoa</taxon>
        <taxon>Ecdysozoa</taxon>
        <taxon>Arthropoda</taxon>
        <taxon>Chelicerata</taxon>
        <taxon>Arachnida</taxon>
        <taxon>Araneae</taxon>
        <taxon>Araneomorphae</taxon>
        <taxon>Entelegynae</taxon>
        <taxon>Araneoidea</taxon>
        <taxon>Araneidae</taxon>
        <taxon>Araneus</taxon>
    </lineage>
</organism>
<evidence type="ECO:0000313" key="1">
    <source>
        <dbReference type="EMBL" id="GBM20090.1"/>
    </source>
</evidence>
<keyword evidence="2" id="KW-1185">Reference proteome</keyword>
<gene>
    <name evidence="1" type="ORF">AVEN_268414_1</name>
</gene>
<dbReference type="AlphaFoldDB" id="A0A4Y2DTB4"/>
<dbReference type="EMBL" id="BGPR01000436">
    <property type="protein sequence ID" value="GBM20090.1"/>
    <property type="molecule type" value="Genomic_DNA"/>
</dbReference>
<comment type="caution">
    <text evidence="1">The sequence shown here is derived from an EMBL/GenBank/DDBJ whole genome shotgun (WGS) entry which is preliminary data.</text>
</comment>
<accession>A0A4Y2DTB4</accession>
<dbReference type="Proteomes" id="UP000499080">
    <property type="component" value="Unassembled WGS sequence"/>
</dbReference>
<sequence>MKAGTAFLVLSRGQITRATPEPSLLSSNFRAARAEVHWTLNVLFKVHQDHIHNASSDELDFEFGVFVCTNIEEPKRRKLLDLWGNPRVSIYARYTLSNFVAVCPTHLRYRECVVGGMCAISNCYQCAYRLTSDCDE</sequence>
<name>A0A4Y2DTB4_ARAVE</name>